<keyword evidence="2" id="KW-1133">Transmembrane helix</keyword>
<name>A0AAV0V864_9STRA</name>
<feature type="region of interest" description="Disordered" evidence="1">
    <location>
        <begin position="48"/>
        <end position="85"/>
    </location>
</feature>
<feature type="region of interest" description="Disordered" evidence="1">
    <location>
        <begin position="211"/>
        <end position="258"/>
    </location>
</feature>
<dbReference type="Proteomes" id="UP001162029">
    <property type="component" value="Unassembled WGS sequence"/>
</dbReference>
<keyword evidence="4" id="KW-1185">Reference proteome</keyword>
<feature type="region of interest" description="Disordered" evidence="1">
    <location>
        <begin position="120"/>
        <end position="188"/>
    </location>
</feature>
<feature type="compositionally biased region" description="Low complexity" evidence="1">
    <location>
        <begin position="122"/>
        <end position="133"/>
    </location>
</feature>
<proteinExistence type="predicted"/>
<feature type="region of interest" description="Disordered" evidence="1">
    <location>
        <begin position="1"/>
        <end position="25"/>
    </location>
</feature>
<evidence type="ECO:0000313" key="3">
    <source>
        <dbReference type="EMBL" id="CAI5744070.1"/>
    </source>
</evidence>
<keyword evidence="2" id="KW-0472">Membrane</keyword>
<feature type="compositionally biased region" description="Polar residues" evidence="1">
    <location>
        <begin position="66"/>
        <end position="85"/>
    </location>
</feature>
<evidence type="ECO:0000313" key="4">
    <source>
        <dbReference type="Proteomes" id="UP001162029"/>
    </source>
</evidence>
<keyword evidence="2" id="KW-0812">Transmembrane</keyword>
<evidence type="ECO:0000256" key="1">
    <source>
        <dbReference type="SAM" id="MobiDB-lite"/>
    </source>
</evidence>
<dbReference type="AlphaFoldDB" id="A0AAV0V864"/>
<accession>A0AAV0V864</accession>
<gene>
    <name evidence="3" type="ORF">PDE001_LOCUS9241</name>
</gene>
<organism evidence="3 4">
    <name type="scientific">Peronospora destructor</name>
    <dbReference type="NCBI Taxonomy" id="86335"/>
    <lineage>
        <taxon>Eukaryota</taxon>
        <taxon>Sar</taxon>
        <taxon>Stramenopiles</taxon>
        <taxon>Oomycota</taxon>
        <taxon>Peronosporomycetes</taxon>
        <taxon>Peronosporales</taxon>
        <taxon>Peronosporaceae</taxon>
        <taxon>Peronospora</taxon>
    </lineage>
</organism>
<reference evidence="3" key="1">
    <citation type="submission" date="2022-12" db="EMBL/GenBank/DDBJ databases">
        <authorList>
            <person name="Webb A."/>
        </authorList>
    </citation>
    <scope>NUCLEOTIDE SEQUENCE</scope>
    <source>
        <strain evidence="3">Pd1</strain>
    </source>
</reference>
<feature type="compositionally biased region" description="Basic and acidic residues" evidence="1">
    <location>
        <begin position="231"/>
        <end position="245"/>
    </location>
</feature>
<dbReference type="EMBL" id="CANTFM010002023">
    <property type="protein sequence ID" value="CAI5744070.1"/>
    <property type="molecule type" value="Genomic_DNA"/>
</dbReference>
<feature type="transmembrane region" description="Helical" evidence="2">
    <location>
        <begin position="279"/>
        <end position="299"/>
    </location>
</feature>
<feature type="compositionally biased region" description="Polar residues" evidence="1">
    <location>
        <begin position="140"/>
        <end position="171"/>
    </location>
</feature>
<evidence type="ECO:0000256" key="2">
    <source>
        <dbReference type="SAM" id="Phobius"/>
    </source>
</evidence>
<sequence length="517" mass="54628">MDGKQDGEATVHPSEIPVTSMTTQARVATPKLPISSISTEILVKVPASLSTTETSVEEDPEETDMVMSTTQRSDGLPDSSLNNIKTDAPATAESITAGAVVKYPEEATVFPLLTPAVPAEEVGSVTSSSVTTSAGKTDETSTLPASIDSNDSNDIATISSASGSEGTNGTSIPEKLHASSSADVRLDESSKAADTKSFDSFHFQGAKMKKEASTTTEDHSAHCSTNCSKGDLMEKPSGDTTRSNDDGSSGLARGLINPGRVSDVSTSSALYYNMDTGSIVAIVGVIAGIVGLLMLFAAISRKKDTDEDDESPLRDGYNMEIRSIVQYLPTFLEDELSMKNGNNGTSFTVKAPTHQYDDMSSISGESSDEVPSLRGLMLVADQFGDINDLCRDGNVHTGNVRMSSLFSAGSSMTSDSEISCSWSSVLASDTENCSLRNTRDTLFSAWSATNLSPFGSTASSASECCLTRSFSTEYRQTGSSDISRFSPRLIKHFDLPDGSRVATGPVESRRSVDSTEM</sequence>
<feature type="compositionally biased region" description="Basic and acidic residues" evidence="1">
    <location>
        <begin position="211"/>
        <end position="221"/>
    </location>
</feature>
<protein>
    <submittedName>
        <fullName evidence="3">Uncharacterized protein</fullName>
    </submittedName>
</protein>
<feature type="compositionally biased region" description="Acidic residues" evidence="1">
    <location>
        <begin position="55"/>
        <end position="64"/>
    </location>
</feature>
<comment type="caution">
    <text evidence="3">The sequence shown here is derived from an EMBL/GenBank/DDBJ whole genome shotgun (WGS) entry which is preliminary data.</text>
</comment>